<evidence type="ECO:0000313" key="3">
    <source>
        <dbReference type="Proteomes" id="UP000037043"/>
    </source>
</evidence>
<evidence type="ECO:0000313" key="2">
    <source>
        <dbReference type="EMBL" id="KOA20167.1"/>
    </source>
</evidence>
<keyword evidence="3" id="KW-1185">Reference proteome</keyword>
<keyword evidence="1" id="KW-0812">Transmembrane</keyword>
<dbReference type="AlphaFoldDB" id="A0A0L6ZB30"/>
<keyword evidence="1" id="KW-0472">Membrane</keyword>
<name>A0A0L6ZB30_9CLOT</name>
<dbReference type="RefSeq" id="WP_052220936.1">
    <property type="nucleotide sequence ID" value="NZ_LHUR01000018.1"/>
</dbReference>
<dbReference type="PATRIC" id="fig|1121318.3.peg.1376"/>
<dbReference type="InterPro" id="IPR025470">
    <property type="entry name" value="DUF4321"/>
</dbReference>
<feature type="transmembrane region" description="Helical" evidence="1">
    <location>
        <begin position="57"/>
        <end position="83"/>
    </location>
</feature>
<reference evidence="3" key="1">
    <citation type="submission" date="2015-08" db="EMBL/GenBank/DDBJ databases">
        <title>Genome sequence of the strict anaerobe Clostridium homopropionicum LuHBu1 (DSM 5847T).</title>
        <authorList>
            <person name="Poehlein A."/>
            <person name="Beck M."/>
            <person name="Schiel-Bengelsdorf B."/>
            <person name="Bengelsdorf F.R."/>
            <person name="Daniel R."/>
            <person name="Duerre P."/>
        </authorList>
    </citation>
    <scope>NUCLEOTIDE SEQUENCE [LARGE SCALE GENOMIC DNA]</scope>
    <source>
        <strain evidence="3">DSM 5847</strain>
    </source>
</reference>
<keyword evidence="1" id="KW-1133">Transmembrane helix</keyword>
<comment type="caution">
    <text evidence="2">The sequence shown here is derived from an EMBL/GenBank/DDBJ whole genome shotgun (WGS) entry which is preliminary data.</text>
</comment>
<evidence type="ECO:0008006" key="4">
    <source>
        <dbReference type="Google" id="ProtNLM"/>
    </source>
</evidence>
<dbReference type="Pfam" id="PF14209">
    <property type="entry name" value="DUF4321"/>
    <property type="match status" value="1"/>
</dbReference>
<organism evidence="2 3">
    <name type="scientific">Clostridium homopropionicum DSM 5847</name>
    <dbReference type="NCBI Taxonomy" id="1121318"/>
    <lineage>
        <taxon>Bacteria</taxon>
        <taxon>Bacillati</taxon>
        <taxon>Bacillota</taxon>
        <taxon>Clostridia</taxon>
        <taxon>Eubacteriales</taxon>
        <taxon>Clostridiaceae</taxon>
        <taxon>Clostridium</taxon>
    </lineage>
</organism>
<accession>A0A0L6ZB30</accession>
<dbReference type="Proteomes" id="UP000037043">
    <property type="component" value="Unassembled WGS sequence"/>
</dbReference>
<proteinExistence type="predicted"/>
<dbReference type="EMBL" id="LHUR01000018">
    <property type="protein sequence ID" value="KOA20167.1"/>
    <property type="molecule type" value="Genomic_DNA"/>
</dbReference>
<evidence type="ECO:0000256" key="1">
    <source>
        <dbReference type="SAM" id="Phobius"/>
    </source>
</evidence>
<sequence length="86" mass="9278">MVRGSGKNGFLIFVILLGGICGSFLGDILGSNIKALSFLNATHPIGTSSPFILNLKIAQITFGINFYVNIMTIIGVILAILLYRKY</sequence>
<protein>
    <recommendedName>
        <fullName evidence="4">DUF4321 domain-containing protein</fullName>
    </recommendedName>
</protein>
<gene>
    <name evidence="2" type="ORF">CLHOM_13660</name>
</gene>
<dbReference type="STRING" id="36844.SAMN04488501_111109"/>